<dbReference type="PANTHER" id="PTHR12110:SF21">
    <property type="entry name" value="XYLOSE ISOMERASE-LIKE TIM BARREL DOMAIN-CONTAINING PROTEIN"/>
    <property type="match status" value="1"/>
</dbReference>
<name>A0A917EX02_HALAA</name>
<keyword evidence="2" id="KW-0255">Endonuclease</keyword>
<organism evidence="2 3">
    <name type="scientific">Halobacillus andaensis</name>
    <dbReference type="NCBI Taxonomy" id="1176239"/>
    <lineage>
        <taxon>Bacteria</taxon>
        <taxon>Bacillati</taxon>
        <taxon>Bacillota</taxon>
        <taxon>Bacilli</taxon>
        <taxon>Bacillales</taxon>
        <taxon>Bacillaceae</taxon>
        <taxon>Halobacillus</taxon>
    </lineage>
</organism>
<evidence type="ECO:0000313" key="3">
    <source>
        <dbReference type="Proteomes" id="UP000660110"/>
    </source>
</evidence>
<dbReference type="GO" id="GO:0004519">
    <property type="term" value="F:endonuclease activity"/>
    <property type="evidence" value="ECO:0007669"/>
    <property type="project" value="UniProtKB-KW"/>
</dbReference>
<keyword evidence="2" id="KW-0378">Hydrolase</keyword>
<dbReference type="AlphaFoldDB" id="A0A917EX02"/>
<dbReference type="InterPro" id="IPR050312">
    <property type="entry name" value="IolE/XylAMocC-like"/>
</dbReference>
<evidence type="ECO:0000313" key="2">
    <source>
        <dbReference type="EMBL" id="GGF24099.1"/>
    </source>
</evidence>
<sequence length="286" mass="32520">MSVGVLAHLFGKMSYKQTAYKVGEKGFDHIQLALWKAFNDYDFSNPGLLSPGLAEDIGEEFNKHNVSISVLACYLHFFHENVTVRRENIDRFKELIRHAKFFGAPMVACEVGKLQSEEWTGDEWLILKTTLEELVEEAEKWGVYIGIEPANDHLIGNAKSLKYMLEEVPSSNIGVVLDPGNLMHATNFFNQDEVIREAFDLLGSRIIACHAKDRILGENGRIETVVPGKGDLNYELYMELLEQYKPQVKIIMEAAKDYQMLEAKSYIEKVREQARVKASVTQTLTK</sequence>
<keyword evidence="2" id="KW-0540">Nuclease</keyword>
<keyword evidence="3" id="KW-1185">Reference proteome</keyword>
<accession>A0A917EX02</accession>
<proteinExistence type="predicted"/>
<dbReference type="Proteomes" id="UP000660110">
    <property type="component" value="Unassembled WGS sequence"/>
</dbReference>
<dbReference type="SUPFAM" id="SSF51658">
    <property type="entry name" value="Xylose isomerase-like"/>
    <property type="match status" value="1"/>
</dbReference>
<reference evidence="2" key="2">
    <citation type="submission" date="2020-09" db="EMBL/GenBank/DDBJ databases">
        <authorList>
            <person name="Sun Q."/>
            <person name="Zhou Y."/>
        </authorList>
    </citation>
    <scope>NUCLEOTIDE SEQUENCE</scope>
    <source>
        <strain evidence="2">CGMCC 1.12153</strain>
    </source>
</reference>
<dbReference type="RefSeq" id="WP_188377737.1">
    <property type="nucleotide sequence ID" value="NZ_BMEL01000003.1"/>
</dbReference>
<evidence type="ECO:0000259" key="1">
    <source>
        <dbReference type="Pfam" id="PF01261"/>
    </source>
</evidence>
<gene>
    <name evidence="2" type="ORF">GCM10010954_23720</name>
</gene>
<protein>
    <submittedName>
        <fullName evidence="2">Endonuclease</fullName>
    </submittedName>
</protein>
<comment type="caution">
    <text evidence="2">The sequence shown here is derived from an EMBL/GenBank/DDBJ whole genome shotgun (WGS) entry which is preliminary data.</text>
</comment>
<feature type="domain" description="Xylose isomerase-like TIM barrel" evidence="1">
    <location>
        <begin position="24"/>
        <end position="258"/>
    </location>
</feature>
<dbReference type="InterPro" id="IPR013022">
    <property type="entry name" value="Xyl_isomerase-like_TIM-brl"/>
</dbReference>
<dbReference type="Gene3D" id="3.20.20.150">
    <property type="entry name" value="Divalent-metal-dependent TIM barrel enzymes"/>
    <property type="match status" value="1"/>
</dbReference>
<dbReference type="PANTHER" id="PTHR12110">
    <property type="entry name" value="HYDROXYPYRUVATE ISOMERASE"/>
    <property type="match status" value="1"/>
</dbReference>
<reference evidence="2" key="1">
    <citation type="journal article" date="2014" name="Int. J. Syst. Evol. Microbiol.">
        <title>Complete genome sequence of Corynebacterium casei LMG S-19264T (=DSM 44701T), isolated from a smear-ripened cheese.</title>
        <authorList>
            <consortium name="US DOE Joint Genome Institute (JGI-PGF)"/>
            <person name="Walter F."/>
            <person name="Albersmeier A."/>
            <person name="Kalinowski J."/>
            <person name="Ruckert C."/>
        </authorList>
    </citation>
    <scope>NUCLEOTIDE SEQUENCE</scope>
    <source>
        <strain evidence="2">CGMCC 1.12153</strain>
    </source>
</reference>
<dbReference type="InterPro" id="IPR036237">
    <property type="entry name" value="Xyl_isomerase-like_sf"/>
</dbReference>
<dbReference type="Pfam" id="PF01261">
    <property type="entry name" value="AP_endonuc_2"/>
    <property type="match status" value="1"/>
</dbReference>
<dbReference type="EMBL" id="BMEL01000003">
    <property type="protein sequence ID" value="GGF24099.1"/>
    <property type="molecule type" value="Genomic_DNA"/>
</dbReference>